<proteinExistence type="predicted"/>
<keyword evidence="1" id="KW-0812">Transmembrane</keyword>
<sequence>MENYIEYGYVGLAVISFLSATILPVGSEVFFMAMIAAGYPAGWCLWWASLGNTLGGMTNYYLGRLGKTEWLEKHLKFSSVKMAGVQEQLRYKGALSAFFSFLPAVGDVIPFVLGYMRASGSVTAAAMFAGKLARYALLVWGTRLGMDIFQS</sequence>
<comment type="caution">
    <text evidence="3">The sequence shown here is derived from an EMBL/GenBank/DDBJ whole genome shotgun (WGS) entry which is preliminary data.</text>
</comment>
<dbReference type="AlphaFoldDB" id="A0A9D1M2E4"/>
<reference evidence="3" key="1">
    <citation type="submission" date="2020-10" db="EMBL/GenBank/DDBJ databases">
        <authorList>
            <person name="Gilroy R."/>
        </authorList>
    </citation>
    <scope>NUCLEOTIDE SEQUENCE</scope>
    <source>
        <strain evidence="3">ChiW3-316</strain>
    </source>
</reference>
<evidence type="ECO:0000259" key="2">
    <source>
        <dbReference type="Pfam" id="PF09335"/>
    </source>
</evidence>
<dbReference type="Proteomes" id="UP000824107">
    <property type="component" value="Unassembled WGS sequence"/>
</dbReference>
<keyword evidence="1" id="KW-1133">Transmembrane helix</keyword>
<feature type="domain" description="VTT" evidence="2">
    <location>
        <begin position="33"/>
        <end position="139"/>
    </location>
</feature>
<evidence type="ECO:0000256" key="1">
    <source>
        <dbReference type="SAM" id="Phobius"/>
    </source>
</evidence>
<dbReference type="PANTHER" id="PTHR42709">
    <property type="entry name" value="ALKALINE PHOSPHATASE LIKE PROTEIN"/>
    <property type="match status" value="1"/>
</dbReference>
<organism evidence="3 4">
    <name type="scientific">Candidatus Scatocola faecipullorum</name>
    <dbReference type="NCBI Taxonomy" id="2840917"/>
    <lineage>
        <taxon>Bacteria</taxon>
        <taxon>Pseudomonadati</taxon>
        <taxon>Pseudomonadota</taxon>
        <taxon>Alphaproteobacteria</taxon>
        <taxon>Rhodospirillales</taxon>
        <taxon>Rhodospirillaceae</taxon>
        <taxon>Rhodospirillaceae incertae sedis</taxon>
        <taxon>Candidatus Scatocola</taxon>
    </lineage>
</organism>
<dbReference type="Pfam" id="PF09335">
    <property type="entry name" value="VTT_dom"/>
    <property type="match status" value="1"/>
</dbReference>
<dbReference type="InterPro" id="IPR032816">
    <property type="entry name" value="VTT_dom"/>
</dbReference>
<name>A0A9D1M2E4_9PROT</name>
<accession>A0A9D1M2E4</accession>
<feature type="transmembrane region" description="Helical" evidence="1">
    <location>
        <begin position="7"/>
        <end position="23"/>
    </location>
</feature>
<dbReference type="EMBL" id="DVNC01000008">
    <property type="protein sequence ID" value="HIU52585.1"/>
    <property type="molecule type" value="Genomic_DNA"/>
</dbReference>
<gene>
    <name evidence="3" type="ORF">IAD20_00720</name>
</gene>
<feature type="transmembrane region" description="Helical" evidence="1">
    <location>
        <begin position="94"/>
        <end position="116"/>
    </location>
</feature>
<reference evidence="3" key="2">
    <citation type="journal article" date="2021" name="PeerJ">
        <title>Extensive microbial diversity within the chicken gut microbiome revealed by metagenomics and culture.</title>
        <authorList>
            <person name="Gilroy R."/>
            <person name="Ravi A."/>
            <person name="Getino M."/>
            <person name="Pursley I."/>
            <person name="Horton D.L."/>
            <person name="Alikhan N.F."/>
            <person name="Baker D."/>
            <person name="Gharbi K."/>
            <person name="Hall N."/>
            <person name="Watson M."/>
            <person name="Adriaenssens E.M."/>
            <person name="Foster-Nyarko E."/>
            <person name="Jarju S."/>
            <person name="Secka A."/>
            <person name="Antonio M."/>
            <person name="Oren A."/>
            <person name="Chaudhuri R.R."/>
            <person name="La Ragione R."/>
            <person name="Hildebrand F."/>
            <person name="Pallen M.J."/>
        </authorList>
    </citation>
    <scope>NUCLEOTIDE SEQUENCE</scope>
    <source>
        <strain evidence="3">ChiW3-316</strain>
    </source>
</reference>
<keyword evidence="1" id="KW-0472">Membrane</keyword>
<protein>
    <submittedName>
        <fullName evidence="3">DedA family protein</fullName>
    </submittedName>
</protein>
<dbReference type="PANTHER" id="PTHR42709:SF4">
    <property type="entry name" value="INNER MEMBRANE PROTEIN YQAA"/>
    <property type="match status" value="1"/>
</dbReference>
<dbReference type="InterPro" id="IPR051311">
    <property type="entry name" value="DedA_domain"/>
</dbReference>
<feature type="transmembrane region" description="Helical" evidence="1">
    <location>
        <begin position="29"/>
        <end position="48"/>
    </location>
</feature>
<evidence type="ECO:0000313" key="3">
    <source>
        <dbReference type="EMBL" id="HIU52585.1"/>
    </source>
</evidence>
<evidence type="ECO:0000313" key="4">
    <source>
        <dbReference type="Proteomes" id="UP000824107"/>
    </source>
</evidence>